<dbReference type="GO" id="GO:0003723">
    <property type="term" value="F:RNA binding"/>
    <property type="evidence" value="ECO:0007669"/>
    <property type="project" value="TreeGrafter"/>
</dbReference>
<dbReference type="NCBIfam" id="TIGR01614">
    <property type="entry name" value="PME_inhib"/>
    <property type="match status" value="1"/>
</dbReference>
<dbReference type="GO" id="GO:0004857">
    <property type="term" value="F:enzyme inhibitor activity"/>
    <property type="evidence" value="ECO:0007669"/>
    <property type="project" value="InterPro"/>
</dbReference>
<dbReference type="EMBL" id="CP144700">
    <property type="protein sequence ID" value="WVZ22949.1"/>
    <property type="molecule type" value="Genomic_DNA"/>
</dbReference>
<feature type="domain" description="Pectinesterase inhibitor" evidence="3">
    <location>
        <begin position="81"/>
        <end position="223"/>
    </location>
</feature>
<dbReference type="InterPro" id="IPR039883">
    <property type="entry name" value="Fcf2/DNTTIP2"/>
</dbReference>
<dbReference type="Pfam" id="PF04043">
    <property type="entry name" value="PMEI"/>
    <property type="match status" value="1"/>
</dbReference>
<dbReference type="InterPro" id="IPR014810">
    <property type="entry name" value="Fcf2_C"/>
</dbReference>
<dbReference type="PANTHER" id="PTHR21686:SF12">
    <property type="entry name" value="DEOXYNUCLEOTIDYLTRANSFERASE TERMINAL-INTERACTING PROTEIN 2"/>
    <property type="match status" value="1"/>
</dbReference>
<dbReference type="GO" id="GO:0005730">
    <property type="term" value="C:nucleolus"/>
    <property type="evidence" value="ECO:0007669"/>
    <property type="project" value="UniProtKB-SubCell"/>
</dbReference>
<dbReference type="SMART" id="SM00856">
    <property type="entry name" value="PMEI"/>
    <property type="match status" value="1"/>
</dbReference>
<protein>
    <recommendedName>
        <fullName evidence="3">Pectinesterase inhibitor domain-containing protein</fullName>
    </recommendedName>
</protein>
<evidence type="ECO:0000256" key="2">
    <source>
        <dbReference type="ARBA" id="ARBA00023242"/>
    </source>
</evidence>
<dbReference type="Gene3D" id="1.20.140.40">
    <property type="entry name" value="Invertase/pectin methylesterase inhibitor family protein"/>
    <property type="match status" value="1"/>
</dbReference>
<evidence type="ECO:0000259" key="3">
    <source>
        <dbReference type="SMART" id="SM00856"/>
    </source>
</evidence>
<dbReference type="PANTHER" id="PTHR21686">
    <property type="entry name" value="DEOXYNUCLEOTIDYLTRANSFERASE TERMINAL-INTERACTING PROTEIN 2"/>
    <property type="match status" value="1"/>
</dbReference>
<dbReference type="InterPro" id="IPR006501">
    <property type="entry name" value="Pectinesterase_inhib_dom"/>
</dbReference>
<evidence type="ECO:0000256" key="1">
    <source>
        <dbReference type="ARBA" id="ARBA00004604"/>
    </source>
</evidence>
<proteinExistence type="predicted"/>
<name>A0AAQ3P7Y1_VIGMU</name>
<dbReference type="GO" id="GO:0006396">
    <property type="term" value="P:RNA processing"/>
    <property type="evidence" value="ECO:0007669"/>
    <property type="project" value="TreeGrafter"/>
</dbReference>
<comment type="subcellular location">
    <subcellularLocation>
        <location evidence="1">Nucleus</location>
        <location evidence="1">Nucleolus</location>
    </subcellularLocation>
</comment>
<evidence type="ECO:0000313" key="5">
    <source>
        <dbReference type="Proteomes" id="UP001374535"/>
    </source>
</evidence>
<gene>
    <name evidence="4" type="ORF">V8G54_001493</name>
</gene>
<dbReference type="SUPFAM" id="SSF101148">
    <property type="entry name" value="Plant invertase/pectin methylesterase inhibitor"/>
    <property type="match status" value="1"/>
</dbReference>
<dbReference type="Proteomes" id="UP001374535">
    <property type="component" value="Chromosome 1"/>
</dbReference>
<dbReference type="AlphaFoldDB" id="A0AAQ3P7Y1"/>
<keyword evidence="2" id="KW-0539">Nucleus</keyword>
<dbReference type="InterPro" id="IPR035513">
    <property type="entry name" value="Invertase/methylesterase_inhib"/>
</dbReference>
<accession>A0AAQ3P7Y1</accession>
<sequence>MVGTVVDSPLDFFSGRLTKKERKATLADELLSDQNLAAYRKRKVREIEEQNRPGGNEKWKIKAVMAHQAAAHDLLKGNLTGGKTLINKVCSDSPTKNLCVQVLSSDTLKSPDLKDLALISLRVAATNASGILADTKILIDDDELDPDVQQGLADCKENILDAESQLEDTIAALMVNSENDAQRWLKAALAAIDTCDASIPGDDDVLSVESAVFCKLCNIAILVIKELNNQTKS</sequence>
<organism evidence="4 5">
    <name type="scientific">Vigna mungo</name>
    <name type="common">Black gram</name>
    <name type="synonym">Phaseolus mungo</name>
    <dbReference type="NCBI Taxonomy" id="3915"/>
    <lineage>
        <taxon>Eukaryota</taxon>
        <taxon>Viridiplantae</taxon>
        <taxon>Streptophyta</taxon>
        <taxon>Embryophyta</taxon>
        <taxon>Tracheophyta</taxon>
        <taxon>Spermatophyta</taxon>
        <taxon>Magnoliopsida</taxon>
        <taxon>eudicotyledons</taxon>
        <taxon>Gunneridae</taxon>
        <taxon>Pentapetalae</taxon>
        <taxon>rosids</taxon>
        <taxon>fabids</taxon>
        <taxon>Fabales</taxon>
        <taxon>Fabaceae</taxon>
        <taxon>Papilionoideae</taxon>
        <taxon>50 kb inversion clade</taxon>
        <taxon>NPAAA clade</taxon>
        <taxon>indigoferoid/millettioid clade</taxon>
        <taxon>Phaseoleae</taxon>
        <taxon>Vigna</taxon>
    </lineage>
</organism>
<keyword evidence="5" id="KW-1185">Reference proteome</keyword>
<evidence type="ECO:0000313" key="4">
    <source>
        <dbReference type="EMBL" id="WVZ22949.1"/>
    </source>
</evidence>
<reference evidence="4 5" key="1">
    <citation type="journal article" date="2023" name="Life. Sci Alliance">
        <title>Evolutionary insights into 3D genome organization and epigenetic landscape of Vigna mungo.</title>
        <authorList>
            <person name="Junaid A."/>
            <person name="Singh B."/>
            <person name="Bhatia S."/>
        </authorList>
    </citation>
    <scope>NUCLEOTIDE SEQUENCE [LARGE SCALE GENOMIC DNA]</scope>
    <source>
        <strain evidence="4">Urdbean</strain>
    </source>
</reference>
<dbReference type="Pfam" id="PF08698">
    <property type="entry name" value="Fcf2"/>
    <property type="match status" value="1"/>
</dbReference>